<name>A0AAV0HGD3_9ROSI</name>
<gene>
    <name evidence="1" type="ORF">LITE_LOCUS4363</name>
</gene>
<keyword evidence="2" id="KW-1185">Reference proteome</keyword>
<comment type="caution">
    <text evidence="1">The sequence shown here is derived from an EMBL/GenBank/DDBJ whole genome shotgun (WGS) entry which is preliminary data.</text>
</comment>
<evidence type="ECO:0008006" key="3">
    <source>
        <dbReference type="Google" id="ProtNLM"/>
    </source>
</evidence>
<reference evidence="1" key="1">
    <citation type="submission" date="2022-08" db="EMBL/GenBank/DDBJ databases">
        <authorList>
            <person name="Gutierrez-Valencia J."/>
        </authorList>
    </citation>
    <scope>NUCLEOTIDE SEQUENCE</scope>
</reference>
<organism evidence="1 2">
    <name type="scientific">Linum tenue</name>
    <dbReference type="NCBI Taxonomy" id="586396"/>
    <lineage>
        <taxon>Eukaryota</taxon>
        <taxon>Viridiplantae</taxon>
        <taxon>Streptophyta</taxon>
        <taxon>Embryophyta</taxon>
        <taxon>Tracheophyta</taxon>
        <taxon>Spermatophyta</taxon>
        <taxon>Magnoliopsida</taxon>
        <taxon>eudicotyledons</taxon>
        <taxon>Gunneridae</taxon>
        <taxon>Pentapetalae</taxon>
        <taxon>rosids</taxon>
        <taxon>fabids</taxon>
        <taxon>Malpighiales</taxon>
        <taxon>Linaceae</taxon>
        <taxon>Linum</taxon>
    </lineage>
</organism>
<protein>
    <recommendedName>
        <fullName evidence="3">Secreted protein</fullName>
    </recommendedName>
</protein>
<proteinExistence type="predicted"/>
<accession>A0AAV0HGD3</accession>
<dbReference type="Proteomes" id="UP001154282">
    <property type="component" value="Unassembled WGS sequence"/>
</dbReference>
<sequence length="58" mass="6607">MPFPSICFLSCFLASGFLFWICSPWGWVMHLGVSSLDGGFINMHGESIHRFPLRSPCW</sequence>
<dbReference type="EMBL" id="CAMGYJ010000002">
    <property type="protein sequence ID" value="CAI0384345.1"/>
    <property type="molecule type" value="Genomic_DNA"/>
</dbReference>
<evidence type="ECO:0000313" key="2">
    <source>
        <dbReference type="Proteomes" id="UP001154282"/>
    </source>
</evidence>
<dbReference type="AlphaFoldDB" id="A0AAV0HGD3"/>
<evidence type="ECO:0000313" key="1">
    <source>
        <dbReference type="EMBL" id="CAI0384345.1"/>
    </source>
</evidence>